<name>A0A2I0R0P1_9FLAO</name>
<organism evidence="1 2">
    <name type="scientific">Brumimicrobium salinarum</name>
    <dbReference type="NCBI Taxonomy" id="2058658"/>
    <lineage>
        <taxon>Bacteria</taxon>
        <taxon>Pseudomonadati</taxon>
        <taxon>Bacteroidota</taxon>
        <taxon>Flavobacteriia</taxon>
        <taxon>Flavobacteriales</taxon>
        <taxon>Crocinitomicaceae</taxon>
        <taxon>Brumimicrobium</taxon>
    </lineage>
</organism>
<evidence type="ECO:0000313" key="2">
    <source>
        <dbReference type="Proteomes" id="UP000236654"/>
    </source>
</evidence>
<evidence type="ECO:0000313" key="1">
    <source>
        <dbReference type="EMBL" id="PKR80144.1"/>
    </source>
</evidence>
<gene>
    <name evidence="1" type="ORF">CW751_11620</name>
</gene>
<keyword evidence="2" id="KW-1185">Reference proteome</keyword>
<comment type="caution">
    <text evidence="1">The sequence shown here is derived from an EMBL/GenBank/DDBJ whole genome shotgun (WGS) entry which is preliminary data.</text>
</comment>
<dbReference type="AlphaFoldDB" id="A0A2I0R0P1"/>
<protein>
    <submittedName>
        <fullName evidence="1">Uncharacterized protein</fullName>
    </submittedName>
</protein>
<proteinExistence type="predicted"/>
<dbReference type="EMBL" id="PJNI01000013">
    <property type="protein sequence ID" value="PKR80144.1"/>
    <property type="molecule type" value="Genomic_DNA"/>
</dbReference>
<accession>A0A2I0R0P1</accession>
<reference evidence="1 2" key="1">
    <citation type="submission" date="2017-12" db="EMBL/GenBank/DDBJ databases">
        <title>The draft genome sequence of Brumimicrobium saltpan LHR20.</title>
        <authorList>
            <person name="Do Z.-J."/>
            <person name="Luo H.-R."/>
        </authorList>
    </citation>
    <scope>NUCLEOTIDE SEQUENCE [LARGE SCALE GENOMIC DNA]</scope>
    <source>
        <strain evidence="1 2">LHR20</strain>
    </source>
</reference>
<dbReference type="Proteomes" id="UP000236654">
    <property type="component" value="Unassembled WGS sequence"/>
</dbReference>
<sequence length="64" mass="7385">MIDGLVFTGKVSDTHFKMKKCQSFLRGFILKVAGQLNVNRIIDHRHQCLTTFNGIDKLYLSLWS</sequence>